<dbReference type="GO" id="GO:0016757">
    <property type="term" value="F:glycosyltransferase activity"/>
    <property type="evidence" value="ECO:0007669"/>
    <property type="project" value="InterPro"/>
</dbReference>
<dbReference type="Pfam" id="PF00534">
    <property type="entry name" value="Glycos_transf_1"/>
    <property type="match status" value="1"/>
</dbReference>
<keyword evidence="1 3" id="KW-0808">Transferase</keyword>
<dbReference type="Proteomes" id="UP000198994">
    <property type="component" value="Unassembled WGS sequence"/>
</dbReference>
<dbReference type="STRING" id="282683.SAMN04488105_103335"/>
<dbReference type="Gene3D" id="3.40.50.2000">
    <property type="entry name" value="Glycogen Phosphorylase B"/>
    <property type="match status" value="2"/>
</dbReference>
<proteinExistence type="predicted"/>
<dbReference type="EMBL" id="FNAV01000003">
    <property type="protein sequence ID" value="SDE42354.1"/>
    <property type="molecule type" value="Genomic_DNA"/>
</dbReference>
<dbReference type="RefSeq" id="WP_089956690.1">
    <property type="nucleotide sequence ID" value="NZ_FNAV01000003.1"/>
</dbReference>
<evidence type="ECO:0000313" key="3">
    <source>
        <dbReference type="EMBL" id="SDE42354.1"/>
    </source>
</evidence>
<dbReference type="InterPro" id="IPR001296">
    <property type="entry name" value="Glyco_trans_1"/>
</dbReference>
<keyword evidence="4" id="KW-1185">Reference proteome</keyword>
<gene>
    <name evidence="3" type="ORF">SAMN04488105_103335</name>
</gene>
<dbReference type="GO" id="GO:0009103">
    <property type="term" value="P:lipopolysaccharide biosynthetic process"/>
    <property type="evidence" value="ECO:0007669"/>
    <property type="project" value="TreeGrafter"/>
</dbReference>
<evidence type="ECO:0000259" key="2">
    <source>
        <dbReference type="Pfam" id="PF00534"/>
    </source>
</evidence>
<organism evidence="3 4">
    <name type="scientific">Salipiger thiooxidans</name>
    <dbReference type="NCBI Taxonomy" id="282683"/>
    <lineage>
        <taxon>Bacteria</taxon>
        <taxon>Pseudomonadati</taxon>
        <taxon>Pseudomonadota</taxon>
        <taxon>Alphaproteobacteria</taxon>
        <taxon>Rhodobacterales</taxon>
        <taxon>Roseobacteraceae</taxon>
        <taxon>Salipiger</taxon>
    </lineage>
</organism>
<dbReference type="OrthoDB" id="9790710at2"/>
<dbReference type="SUPFAM" id="SSF53756">
    <property type="entry name" value="UDP-Glycosyltransferase/glycogen phosphorylase"/>
    <property type="match status" value="1"/>
</dbReference>
<dbReference type="PANTHER" id="PTHR46401">
    <property type="entry name" value="GLYCOSYLTRANSFERASE WBBK-RELATED"/>
    <property type="match status" value="1"/>
</dbReference>
<evidence type="ECO:0000256" key="1">
    <source>
        <dbReference type="ARBA" id="ARBA00022679"/>
    </source>
</evidence>
<dbReference type="PANTHER" id="PTHR46401:SF2">
    <property type="entry name" value="GLYCOSYLTRANSFERASE WBBK-RELATED"/>
    <property type="match status" value="1"/>
</dbReference>
<evidence type="ECO:0000313" key="4">
    <source>
        <dbReference type="Proteomes" id="UP000198994"/>
    </source>
</evidence>
<protein>
    <submittedName>
        <fullName evidence="3">Glycosyl transferases group 1</fullName>
    </submittedName>
</protein>
<feature type="domain" description="Glycosyl transferase family 1" evidence="2">
    <location>
        <begin position="230"/>
        <end position="356"/>
    </location>
</feature>
<accession>A0A1G7CSG3</accession>
<name>A0A1G7CSG3_9RHOB</name>
<reference evidence="4" key="1">
    <citation type="submission" date="2016-10" db="EMBL/GenBank/DDBJ databases">
        <authorList>
            <person name="Varghese N."/>
            <person name="Submissions S."/>
        </authorList>
    </citation>
    <scope>NUCLEOTIDE SEQUENCE [LARGE SCALE GENOMIC DNA]</scope>
    <source>
        <strain evidence="4">DSM 10146</strain>
    </source>
</reference>
<sequence>MGTTRAEAPPRLLDLTRLVSRAGRPFTGIDRVEYAYLDHLLTTGSLWGLVRTSLGYLLLGHDGCAALKRHIDRGDWPAPDRLSRLRGIAPARAGAERALRRVAVARCLPPGLGRMLRGLPAGTHYLNTGHTGLTDRLVRALRGVPGARIAVLLHDTIPLDHPEYCGEGIPQRFRSFLDRVGQAADLVICNSRVTEADLRRHLGPACPETVVAHLGVPRPQPGVAPEGPWTGKPYFVVLGTVEPRKNHTLLLRLWQGDKPSETDRNSVPPDAHLLICGGRGWNNAAVFAALDARPARVHELPGLDDGQVAALLADSAGLLFPSLAEGFGLPPVEAAALGVPVLSAELPVVREVLQDIPVYAQVSDQYLWAREITRMAADRHDVRRGAGNWTPPGWDAHFKTVLTLI</sequence>
<dbReference type="CDD" id="cd03809">
    <property type="entry name" value="GT4_MtfB-like"/>
    <property type="match status" value="1"/>
</dbReference>
<dbReference type="AlphaFoldDB" id="A0A1G7CSG3"/>